<evidence type="ECO:0000313" key="1">
    <source>
        <dbReference type="EMBL" id="PHV70950.1"/>
    </source>
</evidence>
<protein>
    <submittedName>
        <fullName evidence="1">Recombinase RecJ</fullName>
    </submittedName>
</protein>
<organism evidence="1 2">
    <name type="scientific">Sporanaerobium hydrogeniformans</name>
    <dbReference type="NCBI Taxonomy" id="3072179"/>
    <lineage>
        <taxon>Bacteria</taxon>
        <taxon>Bacillati</taxon>
        <taxon>Bacillota</taxon>
        <taxon>Clostridia</taxon>
        <taxon>Lachnospirales</taxon>
        <taxon>Lachnospiraceae</taxon>
        <taxon>Sporanaerobium</taxon>
    </lineage>
</organism>
<dbReference type="Proteomes" id="UP000224460">
    <property type="component" value="Unassembled WGS sequence"/>
</dbReference>
<proteinExistence type="predicted"/>
<accession>A0AC61DCK4</accession>
<comment type="caution">
    <text evidence="1">The sequence shown here is derived from an EMBL/GenBank/DDBJ whole genome shotgun (WGS) entry which is preliminary data.</text>
</comment>
<sequence length="499" mass="57387">MKLSQLTKYQDIVIQCHDNPDPDTIGAGYALYKYFEEQGKRVRLVYGGHLKITKPNVCLMVEKLDIPLEHVQNLEIKELLITVDCQYGAGNVTRFEAPYVVVIDHHEEESREFDAKEIRQGLASTCTVVWQMFVEEGIDINKWYTVATALYYGLFTDSAGFSEVRHPFDKDMRDELRVDEALIRQLKNAVLTLSELEIAGMALIRHSYNVANKFVVVKAQECDPNILGFISDLAIQVDSVNVCLVYNQTIHGIKFSVRSCVKEVMANELANYLCDEMGSGGGNLDKAGGFINNKEFNEKNAHLNADEFFLRRLTNYYKSFEVIDAMDTIIDVSTFKTYKGEPVCTGMVPLCEVFPLNTTVCVRTIEGDIDLEITPNLYMLIGLRGEIRPITKEKFEENYVRLDEDLDLDFSYFPNARNKQGKVTFPLKEHTYKCRTKGESYVFAKALTKGAKLFTWWDRQRYIYGKPGDYLIVIKDNLRDIDIINKEVFEKRYKIYLDR</sequence>
<name>A0AC61DCK4_9FIRM</name>
<dbReference type="EMBL" id="PEDL01000006">
    <property type="protein sequence ID" value="PHV70950.1"/>
    <property type="molecule type" value="Genomic_DNA"/>
</dbReference>
<gene>
    <name evidence="1" type="ORF">CS063_07985</name>
</gene>
<reference evidence="1" key="1">
    <citation type="submission" date="2017-10" db="EMBL/GenBank/DDBJ databases">
        <title>Genome sequence of cellulolytic Lachnospiraceae bacterium XHS1971 isolated from hotspring sediment.</title>
        <authorList>
            <person name="Vasudevan G."/>
            <person name="Joshi A.J."/>
            <person name="Hivarkar S."/>
            <person name="Lanjekar V.B."/>
            <person name="Dhakephalkar P.K."/>
            <person name="Dagar S."/>
        </authorList>
    </citation>
    <scope>NUCLEOTIDE SEQUENCE</scope>
    <source>
        <strain evidence="1">XHS1971</strain>
    </source>
</reference>
<evidence type="ECO:0000313" key="2">
    <source>
        <dbReference type="Proteomes" id="UP000224460"/>
    </source>
</evidence>
<keyword evidence="2" id="KW-1185">Reference proteome</keyword>